<protein>
    <submittedName>
        <fullName evidence="1">Uncharacterized protein</fullName>
    </submittedName>
</protein>
<keyword evidence="1" id="KW-0496">Mitochondrion</keyword>
<accession>A0A1Y0AYT5</accession>
<reference evidence="1" key="1">
    <citation type="submission" date="2017-03" db="EMBL/GenBank/DDBJ databases">
        <title>The mitochondrial genome of the carnivorous plant Utricularia reniformis (Lentibulariaceae): structure, comparative analysis and evolutionary landmarks.</title>
        <authorList>
            <person name="Silva S.R."/>
            <person name="Alvarenga D.O."/>
            <person name="Michael T.P."/>
            <person name="Miranda V.F.O."/>
            <person name="Varani A.M."/>
        </authorList>
    </citation>
    <scope>NUCLEOTIDE SEQUENCE</scope>
</reference>
<dbReference type="EMBL" id="KY774314">
    <property type="protein sequence ID" value="ART30311.1"/>
    <property type="molecule type" value="Genomic_DNA"/>
</dbReference>
<dbReference type="AlphaFoldDB" id="A0A1Y0AYT5"/>
<evidence type="ECO:0000313" key="1">
    <source>
        <dbReference type="EMBL" id="ART30311.1"/>
    </source>
</evidence>
<gene>
    <name evidence="1" type="ORF">AEK19_MT0781</name>
</gene>
<proteinExistence type="predicted"/>
<organism evidence="1">
    <name type="scientific">Utricularia reniformis</name>
    <dbReference type="NCBI Taxonomy" id="192314"/>
    <lineage>
        <taxon>Eukaryota</taxon>
        <taxon>Viridiplantae</taxon>
        <taxon>Streptophyta</taxon>
        <taxon>Embryophyta</taxon>
        <taxon>Tracheophyta</taxon>
        <taxon>Spermatophyta</taxon>
        <taxon>Magnoliopsida</taxon>
        <taxon>eudicotyledons</taxon>
        <taxon>Gunneridae</taxon>
        <taxon>Pentapetalae</taxon>
        <taxon>asterids</taxon>
        <taxon>lamiids</taxon>
        <taxon>Lamiales</taxon>
        <taxon>Lentibulariaceae</taxon>
        <taxon>Utricularia</taxon>
    </lineage>
</organism>
<geneLocation type="mitochondrion" evidence="1"/>
<name>A0A1Y0AYT5_9LAMI</name>
<sequence>MASHLQVLGNLTHLQLELLVPTPCSDVRNFPARGRKSVLSRRRRVKGCSNIAGTNRIKEDLILRAEASCSFIRCCL</sequence>